<evidence type="ECO:0000256" key="7">
    <source>
        <dbReference type="ARBA" id="ARBA00047422"/>
    </source>
</evidence>
<dbReference type="Pfam" id="PF00385">
    <property type="entry name" value="Chromo"/>
    <property type="match status" value="1"/>
</dbReference>
<dbReference type="GO" id="GO:0044027">
    <property type="term" value="P:negative regulation of gene expression via chromosomal CpG island methylation"/>
    <property type="evidence" value="ECO:0007669"/>
    <property type="project" value="TreeGrafter"/>
</dbReference>
<keyword evidence="15" id="KW-1185">Reference proteome</keyword>
<evidence type="ECO:0000313" key="15">
    <source>
        <dbReference type="Proteomes" id="UP000701853"/>
    </source>
</evidence>
<dbReference type="InterPro" id="IPR000953">
    <property type="entry name" value="Chromo/chromo_shadow_dom"/>
</dbReference>
<feature type="compositionally biased region" description="Polar residues" evidence="11">
    <location>
        <begin position="292"/>
        <end position="306"/>
    </location>
</feature>
<comment type="subcellular location">
    <subcellularLocation>
        <location evidence="1">Nucleus</location>
    </subcellularLocation>
</comment>
<dbReference type="Proteomes" id="UP000701853">
    <property type="component" value="Chromosome 8"/>
</dbReference>
<feature type="region of interest" description="Disordered" evidence="11">
    <location>
        <begin position="1248"/>
        <end position="1319"/>
    </location>
</feature>
<evidence type="ECO:0000256" key="11">
    <source>
        <dbReference type="SAM" id="MobiDB-lite"/>
    </source>
</evidence>
<dbReference type="InterPro" id="IPR001525">
    <property type="entry name" value="C5_MeTfrase"/>
</dbReference>
<feature type="region of interest" description="Disordered" evidence="11">
    <location>
        <begin position="173"/>
        <end position="223"/>
    </location>
</feature>
<comment type="caution">
    <text evidence="14">The sequence shown here is derived from an EMBL/GenBank/DDBJ whole genome shotgun (WGS) entry which is preliminary data.</text>
</comment>
<keyword evidence="3 8" id="KW-0808">Transferase</keyword>
<feature type="compositionally biased region" description="Polar residues" evidence="11">
    <location>
        <begin position="9"/>
        <end position="23"/>
    </location>
</feature>
<evidence type="ECO:0000256" key="2">
    <source>
        <dbReference type="ARBA" id="ARBA00022603"/>
    </source>
</evidence>
<dbReference type="InterPro" id="IPR029063">
    <property type="entry name" value="SAM-dependent_MTases_sf"/>
</dbReference>
<reference evidence="14 15" key="1">
    <citation type="journal article" date="2021" name="bioRxiv">
        <title>The Gossypium anomalum genome as a resource for cotton improvement and evolutionary analysis of hybrid incompatibility.</title>
        <authorList>
            <person name="Grover C.E."/>
            <person name="Yuan D."/>
            <person name="Arick M.A."/>
            <person name="Miller E.R."/>
            <person name="Hu G."/>
            <person name="Peterson D.G."/>
            <person name="Wendel J.F."/>
            <person name="Udall J.A."/>
        </authorList>
    </citation>
    <scope>NUCLEOTIDE SEQUENCE [LARGE SCALE GENOMIC DNA]</scope>
    <source>
        <strain evidence="14">JFW-Udall</strain>
        <tissue evidence="14">Leaf</tissue>
    </source>
</reference>
<dbReference type="PROSITE" id="PS00598">
    <property type="entry name" value="CHROMO_1"/>
    <property type="match status" value="1"/>
</dbReference>
<dbReference type="PROSITE" id="PS51679">
    <property type="entry name" value="SAM_MT_C5"/>
    <property type="match status" value="2"/>
</dbReference>
<feature type="domain" description="Chromo" evidence="12">
    <location>
        <begin position="743"/>
        <end position="818"/>
    </location>
</feature>
<feature type="region of interest" description="Disordered" evidence="11">
    <location>
        <begin position="1"/>
        <end position="24"/>
    </location>
</feature>
<dbReference type="PROSITE" id="PS50013">
    <property type="entry name" value="CHROMO_2"/>
    <property type="match status" value="1"/>
</dbReference>
<dbReference type="SMART" id="SM00439">
    <property type="entry name" value="BAH"/>
    <property type="match status" value="2"/>
</dbReference>
<dbReference type="Gene3D" id="3.90.120.10">
    <property type="entry name" value="DNA Methylase, subunit A, domain 2"/>
    <property type="match status" value="2"/>
</dbReference>
<feature type="region of interest" description="Disordered" evidence="11">
    <location>
        <begin position="1358"/>
        <end position="1411"/>
    </location>
</feature>
<comment type="similarity">
    <text evidence="8 9">Belongs to the class I-like SAM-binding methyltransferase superfamily. C5-methyltransferase family.</text>
</comment>
<feature type="compositionally biased region" description="Polar residues" evidence="11">
    <location>
        <begin position="1379"/>
        <end position="1394"/>
    </location>
</feature>
<feature type="active site" evidence="8">
    <location>
        <position position="1877"/>
    </location>
</feature>
<evidence type="ECO:0000259" key="13">
    <source>
        <dbReference type="PROSITE" id="PS51038"/>
    </source>
</evidence>
<dbReference type="SMART" id="SM00298">
    <property type="entry name" value="CHROMO"/>
    <property type="match status" value="2"/>
</dbReference>
<feature type="compositionally biased region" description="Polar residues" evidence="11">
    <location>
        <begin position="197"/>
        <end position="217"/>
    </location>
</feature>
<dbReference type="GO" id="GO:0032259">
    <property type="term" value="P:methylation"/>
    <property type="evidence" value="ECO:0007669"/>
    <property type="project" value="UniProtKB-KW"/>
</dbReference>
<dbReference type="Pfam" id="PF00145">
    <property type="entry name" value="DNA_methylase"/>
    <property type="match status" value="2"/>
</dbReference>
<keyword evidence="2 8" id="KW-0489">Methyltransferase</keyword>
<dbReference type="SUPFAM" id="SSF53335">
    <property type="entry name" value="S-adenosyl-L-methionine-dependent methyltransferases"/>
    <property type="match status" value="2"/>
</dbReference>
<dbReference type="PROSITE" id="PS00094">
    <property type="entry name" value="C5_MTASE_1"/>
    <property type="match status" value="2"/>
</dbReference>
<dbReference type="InterPro" id="IPR016197">
    <property type="entry name" value="Chromo-like_dom_sf"/>
</dbReference>
<dbReference type="Pfam" id="PF01426">
    <property type="entry name" value="BAH"/>
    <property type="match status" value="1"/>
</dbReference>
<feature type="active site" evidence="8">
    <location>
        <position position="843"/>
    </location>
</feature>
<dbReference type="OrthoDB" id="5376140at2759"/>
<dbReference type="InterPro" id="IPR023780">
    <property type="entry name" value="Chromo_domain"/>
</dbReference>
<organism evidence="14 15">
    <name type="scientific">Gossypium anomalum</name>
    <dbReference type="NCBI Taxonomy" id="47600"/>
    <lineage>
        <taxon>Eukaryota</taxon>
        <taxon>Viridiplantae</taxon>
        <taxon>Streptophyta</taxon>
        <taxon>Embryophyta</taxon>
        <taxon>Tracheophyta</taxon>
        <taxon>Spermatophyta</taxon>
        <taxon>Magnoliopsida</taxon>
        <taxon>eudicotyledons</taxon>
        <taxon>Gunneridae</taxon>
        <taxon>Pentapetalae</taxon>
        <taxon>rosids</taxon>
        <taxon>malvids</taxon>
        <taxon>Malvales</taxon>
        <taxon>Malvaceae</taxon>
        <taxon>Malvoideae</taxon>
        <taxon>Gossypium</taxon>
    </lineage>
</organism>
<feature type="domain" description="BAH" evidence="13">
    <location>
        <begin position="501"/>
        <end position="617"/>
    </location>
</feature>
<protein>
    <recommendedName>
        <fullName evidence="10">Cytosine-specific methyltransferase</fullName>
        <ecNumber evidence="10">2.1.1.37</ecNumber>
    </recommendedName>
</protein>
<dbReference type="EC" id="2.1.1.37" evidence="10"/>
<dbReference type="InterPro" id="IPR050390">
    <property type="entry name" value="C5-Methyltransferase"/>
</dbReference>
<dbReference type="EMBL" id="JAHUZN010000008">
    <property type="protein sequence ID" value="KAG8486515.1"/>
    <property type="molecule type" value="Genomic_DNA"/>
</dbReference>
<evidence type="ECO:0000256" key="4">
    <source>
        <dbReference type="ARBA" id="ARBA00022691"/>
    </source>
</evidence>
<comment type="catalytic activity">
    <reaction evidence="7 10">
        <text>a 2'-deoxycytidine in DNA + S-adenosyl-L-methionine = a 5-methyl-2'-deoxycytidine in DNA + S-adenosyl-L-homocysteine + H(+)</text>
        <dbReference type="Rhea" id="RHEA:13681"/>
        <dbReference type="Rhea" id="RHEA-COMP:11369"/>
        <dbReference type="Rhea" id="RHEA-COMP:11370"/>
        <dbReference type="ChEBI" id="CHEBI:15378"/>
        <dbReference type="ChEBI" id="CHEBI:57856"/>
        <dbReference type="ChEBI" id="CHEBI:59789"/>
        <dbReference type="ChEBI" id="CHEBI:85452"/>
        <dbReference type="ChEBI" id="CHEBI:85454"/>
        <dbReference type="EC" id="2.1.1.37"/>
    </reaction>
</comment>
<evidence type="ECO:0000313" key="14">
    <source>
        <dbReference type="EMBL" id="KAG8486515.1"/>
    </source>
</evidence>
<dbReference type="InterPro" id="IPR023779">
    <property type="entry name" value="Chromodomain_CS"/>
</dbReference>
<dbReference type="SUPFAM" id="SSF54160">
    <property type="entry name" value="Chromo domain-like"/>
    <property type="match status" value="2"/>
</dbReference>
<feature type="compositionally biased region" description="Basic and acidic residues" evidence="11">
    <location>
        <begin position="1395"/>
        <end position="1408"/>
    </location>
</feature>
<dbReference type="GO" id="GO:0005634">
    <property type="term" value="C:nucleus"/>
    <property type="evidence" value="ECO:0007669"/>
    <property type="project" value="UniProtKB-SubCell"/>
</dbReference>
<dbReference type="PANTHER" id="PTHR10629:SF34">
    <property type="entry name" value="DNA (CYTOSINE-5)-METHYLTRANSFERASE CMT2"/>
    <property type="match status" value="1"/>
</dbReference>
<evidence type="ECO:0000256" key="6">
    <source>
        <dbReference type="ARBA" id="ARBA00023242"/>
    </source>
</evidence>
<feature type="compositionally biased region" description="Polar residues" evidence="11">
    <location>
        <begin position="1442"/>
        <end position="1452"/>
    </location>
</feature>
<gene>
    <name evidence="14" type="ORF">CXB51_020020</name>
</gene>
<feature type="compositionally biased region" description="Polar residues" evidence="11">
    <location>
        <begin position="1263"/>
        <end position="1287"/>
    </location>
</feature>
<evidence type="ECO:0000256" key="9">
    <source>
        <dbReference type="RuleBase" id="RU000416"/>
    </source>
</evidence>
<dbReference type="GO" id="GO:0003677">
    <property type="term" value="F:DNA binding"/>
    <property type="evidence" value="ECO:0007669"/>
    <property type="project" value="UniProtKB-KW"/>
</dbReference>
<dbReference type="Gene3D" id="3.40.50.150">
    <property type="entry name" value="Vaccinia Virus protein VP39"/>
    <property type="match status" value="2"/>
</dbReference>
<dbReference type="CDD" id="cd18635">
    <property type="entry name" value="CD_CMT3_like"/>
    <property type="match status" value="2"/>
</dbReference>
<dbReference type="Gene3D" id="2.30.30.490">
    <property type="match status" value="3"/>
</dbReference>
<dbReference type="GO" id="GO:0003682">
    <property type="term" value="F:chromatin binding"/>
    <property type="evidence" value="ECO:0007669"/>
    <property type="project" value="InterPro"/>
</dbReference>
<feature type="compositionally biased region" description="Basic and acidic residues" evidence="11">
    <location>
        <begin position="307"/>
        <end position="320"/>
    </location>
</feature>
<keyword evidence="4 8" id="KW-0949">S-adenosyl-L-methionine</keyword>
<evidence type="ECO:0000256" key="8">
    <source>
        <dbReference type="PROSITE-ProRule" id="PRU01016"/>
    </source>
</evidence>
<dbReference type="InterPro" id="IPR018117">
    <property type="entry name" value="C5_DNA_meth_AS"/>
</dbReference>
<dbReference type="PANTHER" id="PTHR10629">
    <property type="entry name" value="CYTOSINE-SPECIFIC METHYLTRANSFERASE"/>
    <property type="match status" value="1"/>
</dbReference>
<dbReference type="PROSITE" id="PS51038">
    <property type="entry name" value="BAH"/>
    <property type="match status" value="1"/>
</dbReference>
<evidence type="ECO:0000256" key="10">
    <source>
        <dbReference type="RuleBase" id="RU000417"/>
    </source>
</evidence>
<name>A0A8J6CY51_9ROSI</name>
<dbReference type="NCBIfam" id="TIGR00675">
    <property type="entry name" value="dcm"/>
    <property type="match status" value="1"/>
</dbReference>
<feature type="compositionally biased region" description="Basic and acidic residues" evidence="11">
    <location>
        <begin position="1292"/>
        <end position="1305"/>
    </location>
</feature>
<feature type="region of interest" description="Disordered" evidence="11">
    <location>
        <begin position="292"/>
        <end position="362"/>
    </location>
</feature>
<dbReference type="PRINTS" id="PR00105">
    <property type="entry name" value="C5METTRFRASE"/>
</dbReference>
<feature type="compositionally biased region" description="Polar residues" evidence="11">
    <location>
        <begin position="337"/>
        <end position="351"/>
    </location>
</feature>
<dbReference type="InterPro" id="IPR043151">
    <property type="entry name" value="BAH_sf"/>
</dbReference>
<evidence type="ECO:0000259" key="12">
    <source>
        <dbReference type="PROSITE" id="PS50013"/>
    </source>
</evidence>
<sequence length="2264" mass="255019">MEPTENSDSDSKSQSLTLVTTGDDNVEQPLPLEICVPEEIATGADDNKLLPRRSPSIFQLFPIRSVFSRKSDIETVLERCLRRSPRNSALVVRESANVRPKAIVSLETEGYKRKIKESTTVEGKNLRRSPRFTTISAAAENKKVLSLSAKSRSLKSQRFKLKNKGAKIMNIERTNGMGLRRSPRLTSAPPETKGRSSKTIFKSSDKGSYSETRSSGKLNGKRLCLSKTQEADKGTFPLRHNETNLRLIIERQLRRSLKFSQATKSGSSDISVRRLDMDEVVFSEEKLLGISPSSMHATENGDSNASFREHRREMSDEKQLKTPSSLSTLLAEGDSAEVNSSSNRLSNSCDEQPSKKFKISSAESDIGTSDETLSKKAKGSSLSGKKKSQSKTDVIFIGNPIPDDEAQERWRWRYEMKVVDMNYTVKCYFARLSFSVHSDIPLSCLSIIWHALKHLYYSTLIHRIQNLTENSSHRSNDDDDDEDKVVWNVECHYAQAEIDGCTINLGDCVYIKGEEAKHHIGKILEFFKTTDGENYFRVQWFYRAEDTVMKQEAAFHDERRLFYSTVMNDNPIDCIIAKVSVTQISPKLGLKPNSLPRSDFYFDMEYCVDYSTFRNLPPDNSFKSYSSSNCCKEVFPSTPAFSANIPSFGTYQAELTLLDLYSGCGGMSTGLCLGAKASSIDLVTKWAVDSDKSASKSLKLNHPEAHVRNEAADDFLRLLKEWEKLCKRYVVDNLERTYPSRSRASEAVMKNASPAKDADASADELEVSGLVDVCYGDPCNTGNRGLKFKVRWKGYSASDDTWEPIEGLSNCQECIQEFVIKGFRSKILPLRGDVDVICGGPPCQGISGYNRFRNVDSPLDDERNRQIVVFMDIVEYLKPKFVLMENVVDILRLDKGSLGRYALSRLVHMKYQARLGIIAAGCYGLPQFRLRVFLWGAHPSEKLPQFPLPTHDVIIRYWPPPEFERNTVAYEEGQPRQLEDALLLRDAISDLPPVVSNNEVREEMTYEKPPETDFQRYIRSSKYVMTGSALDGATRIKNLLYDHQPALLSEDDYTRVCLIPKRKGANFRDLPGVVVGADNVARRDPTREKQFLPSGKPLVSFFLSHQSNSTSSSSIPFARLWWDETVPTVVTYPYCHSQVILHPEQDRVLTVRECARLQGFPDYYRFCGTIKDRYCQIGNAVAIPVGRALGYTMGMAFQKGSGNEPLMILPPKFSLSTNIHFDCFSFFCGSGNKDAKIMNIDRINGMGLRRSPRLSSAPPETKGCSSKTIFKSSENGSYSETRPSGTDNEAVLSKRNDPNFSEEKQRRKSPTFVAGTEHCGGNGSLRKFQDLNSRLSIEEQLRRSLKISQATKNGCPDVDITRLDMDERGSSGEKRLGMSPSSVHATENGDSNASFREHRREISDEKQLKTPSSLSTLLAEGVVLKLSNSCDEQPSKKFKISSAESDMGTSDETFSKKAKGSSLSGKKKRSKTDAIFIGNPIPDGKAQERWRWRYEMKNIKSNRKDKSLEQDSLECGMPLCSTEIDGCTINLGDCVYIKWFYRAEDTVSTESNIYFRPCTISYPGLCCFCSAHHAKVMKQEAALHDERRLFYSTLVNDNLIDCIISKFGSKSNSLPQSDFYFDMEYCVDYSTFCTLPTDNSFKSHSSSKCYKEVFPTTPAFSANIPSFGTYKAQLTLLDLYSGCGGMSTGLCLGARASCNDLVAVFHPATDNLAVDSDKSACESLKLNHPETHVRNEAADDFLQLLKEWEKLCKQYGVRTYPSRSRISETVWNNASSAKGSDTPPDDHDVSSLVDICYGDPCDTGNHGLKFKVCWKGYTASDDTWEPIEGLRYSNCCHHSILELGYYLLIQISQELPRMTKILPLRGDVDVICGGPPCQGISGYNRHRNVDSPLDDEENRQIVVFMDIVEYLKTKFVLMENVVDMLRLDKASLGRYALSRLVLMKYQARLGIVAAGCYGLPQFRLRVFLFGAHSSEKLPQFPLPTLDVIIRYGYPAEFEVAVFSLRMLEPVIVIQLHLMKANPVSWKMLLFFVANNEAREKMTYEKPPETDFQRYIRSSEYKMIGSELNGAKRITNLLYDNQPSPLSEDDYIRVSLIPKRKGANFRDLPGVIVGTDNVARRDRTQEQQFLPSGKPLVPDYVFTLKQGKSKRLWWDETMPTVLTAPFCHSQATLHPEQVRLLTVWEWARLQGFPDYYRFRGTIKERYCQIGNVVAVPVGRALGYTMGMAFQKGSGNEPLVILPPKFSLSTNIQLAKSLSQNTDRLN</sequence>
<dbReference type="InterPro" id="IPR001025">
    <property type="entry name" value="BAH_dom"/>
</dbReference>
<evidence type="ECO:0000256" key="5">
    <source>
        <dbReference type="ARBA" id="ARBA00023125"/>
    </source>
</evidence>
<evidence type="ECO:0000256" key="3">
    <source>
        <dbReference type="ARBA" id="ARBA00022679"/>
    </source>
</evidence>
<keyword evidence="6" id="KW-0539">Nucleus</keyword>
<feature type="region of interest" description="Disordered" evidence="11">
    <location>
        <begin position="1435"/>
        <end position="1466"/>
    </location>
</feature>
<keyword evidence="5" id="KW-0238">DNA-binding</keyword>
<feature type="compositionally biased region" description="Basic and acidic residues" evidence="11">
    <location>
        <begin position="1359"/>
        <end position="1376"/>
    </location>
</feature>
<accession>A0A8J6CY51</accession>
<evidence type="ECO:0000256" key="1">
    <source>
        <dbReference type="ARBA" id="ARBA00004123"/>
    </source>
</evidence>
<dbReference type="GO" id="GO:0003886">
    <property type="term" value="F:DNA (cytosine-5-)-methyltransferase activity"/>
    <property type="evidence" value="ECO:0007669"/>
    <property type="project" value="UniProtKB-EC"/>
</dbReference>
<proteinExistence type="inferred from homology"/>